<organism evidence="1 2">
    <name type="scientific">Anaerocolumna aminovalerica</name>
    <dbReference type="NCBI Taxonomy" id="1527"/>
    <lineage>
        <taxon>Bacteria</taxon>
        <taxon>Bacillati</taxon>
        <taxon>Bacillota</taxon>
        <taxon>Clostridia</taxon>
        <taxon>Lachnospirales</taxon>
        <taxon>Lachnospiraceae</taxon>
        <taxon>Anaerocolumna</taxon>
    </lineage>
</organism>
<keyword evidence="2" id="KW-1185">Reference proteome</keyword>
<reference evidence="1 2" key="1">
    <citation type="submission" date="2016-10" db="EMBL/GenBank/DDBJ databases">
        <authorList>
            <person name="de Groot N.N."/>
        </authorList>
    </citation>
    <scope>NUCLEOTIDE SEQUENCE [LARGE SCALE GENOMIC DNA]</scope>
    <source>
        <strain evidence="1 2">DSM 1283</strain>
    </source>
</reference>
<sequence length="220" mass="26034">MGDKLIGFLGCDKYEIILYLSRILYHLGKKVLLVDYAETEALCQSIPVPDTLKEENNYIHYSGIDFIQGKYYERNKKEEYDYTLIDFGYDTSNIILSKCEKVLFITDLQLHNLKRLKNIFYNGNGEKYLIIKDVFPCKIKPEYIKEQLSNLMIEEQQVYILYQDSIDMKYRIQSQYDHKFSFPKLSKPVKTFLQDLIIRLNENISGKQLRVAYSKAERGK</sequence>
<proteinExistence type="predicted"/>
<dbReference type="OrthoDB" id="1766482at2"/>
<evidence type="ECO:0008006" key="3">
    <source>
        <dbReference type="Google" id="ProtNLM"/>
    </source>
</evidence>
<gene>
    <name evidence="1" type="ORF">SAMN04489757_11915</name>
</gene>
<name>A0A1I5GE08_9FIRM</name>
<accession>A0A1I5GE08</accession>
<evidence type="ECO:0000313" key="1">
    <source>
        <dbReference type="EMBL" id="SFO34285.1"/>
    </source>
</evidence>
<dbReference type="RefSeq" id="WP_091687049.1">
    <property type="nucleotide sequence ID" value="NZ_BAABFM010000069.1"/>
</dbReference>
<dbReference type="EMBL" id="FOWD01000019">
    <property type="protein sequence ID" value="SFO34285.1"/>
    <property type="molecule type" value="Genomic_DNA"/>
</dbReference>
<protein>
    <recommendedName>
        <fullName evidence="3">CobQ/CobB/MinD/ParA nucleotide binding domain-containing protein</fullName>
    </recommendedName>
</protein>
<dbReference type="Proteomes" id="UP000198806">
    <property type="component" value="Unassembled WGS sequence"/>
</dbReference>
<evidence type="ECO:0000313" key="2">
    <source>
        <dbReference type="Proteomes" id="UP000198806"/>
    </source>
</evidence>
<dbReference type="STRING" id="1527.SAMN04489757_11915"/>
<dbReference type="AlphaFoldDB" id="A0A1I5GE08"/>